<feature type="region of interest" description="Disordered" evidence="1">
    <location>
        <begin position="58"/>
        <end position="134"/>
    </location>
</feature>
<evidence type="ECO:0000313" key="4">
    <source>
        <dbReference type="EMBL" id="MCZ8536727.1"/>
    </source>
</evidence>
<reference evidence="4" key="1">
    <citation type="submission" date="2022-05" db="EMBL/GenBank/DDBJ databases">
        <authorList>
            <person name="Colautti A."/>
            <person name="Iacumin L."/>
        </authorList>
    </citation>
    <scope>NUCLEOTIDE SEQUENCE</scope>
    <source>
        <strain evidence="4">SK 55</strain>
    </source>
</reference>
<feature type="domain" description="D-alanyl-D-alanine carboxypeptidase-like core" evidence="3">
    <location>
        <begin position="162"/>
        <end position="288"/>
    </location>
</feature>
<keyword evidence="2" id="KW-1133">Transmembrane helix</keyword>
<proteinExistence type="predicted"/>
<dbReference type="Pfam" id="PF02557">
    <property type="entry name" value="VanY"/>
    <property type="match status" value="1"/>
</dbReference>
<keyword evidence="4" id="KW-0645">Protease</keyword>
<dbReference type="InterPro" id="IPR058193">
    <property type="entry name" value="VanY/YodJ_core_dom"/>
</dbReference>
<keyword evidence="2" id="KW-0472">Membrane</keyword>
<evidence type="ECO:0000313" key="5">
    <source>
        <dbReference type="Proteomes" id="UP001152173"/>
    </source>
</evidence>
<dbReference type="CDD" id="cd14852">
    <property type="entry name" value="LD-carboxypeptidase"/>
    <property type="match status" value="1"/>
</dbReference>
<feature type="compositionally biased region" description="Basic and acidic residues" evidence="1">
    <location>
        <begin position="88"/>
        <end position="114"/>
    </location>
</feature>
<keyword evidence="2" id="KW-0812">Transmembrane</keyword>
<evidence type="ECO:0000256" key="2">
    <source>
        <dbReference type="SAM" id="Phobius"/>
    </source>
</evidence>
<dbReference type="EMBL" id="JAMKBJ010000004">
    <property type="protein sequence ID" value="MCZ8536727.1"/>
    <property type="molecule type" value="Genomic_DNA"/>
</dbReference>
<dbReference type="Proteomes" id="UP001152173">
    <property type="component" value="Unassembled WGS sequence"/>
</dbReference>
<name>A0A9X3LFC0_9BACL</name>
<gene>
    <name evidence="4" type="ORF">M9R32_06000</name>
</gene>
<dbReference type="InterPro" id="IPR003709">
    <property type="entry name" value="VanY-like_core_dom"/>
</dbReference>
<dbReference type="Gene3D" id="3.30.1380.10">
    <property type="match status" value="1"/>
</dbReference>
<keyword evidence="4" id="KW-0378">Hydrolase</keyword>
<dbReference type="SUPFAM" id="SSF55166">
    <property type="entry name" value="Hedgehog/DD-peptidase"/>
    <property type="match status" value="1"/>
</dbReference>
<keyword evidence="5" id="KW-1185">Reference proteome</keyword>
<organism evidence="4 5">
    <name type="scientific">Paenisporosarcina quisquiliarum</name>
    <dbReference type="NCBI Taxonomy" id="365346"/>
    <lineage>
        <taxon>Bacteria</taxon>
        <taxon>Bacillati</taxon>
        <taxon>Bacillota</taxon>
        <taxon>Bacilli</taxon>
        <taxon>Bacillales</taxon>
        <taxon>Caryophanaceae</taxon>
        <taxon>Paenisporosarcina</taxon>
    </lineage>
</organism>
<keyword evidence="4" id="KW-0121">Carboxypeptidase</keyword>
<dbReference type="PANTHER" id="PTHR34385">
    <property type="entry name" value="D-ALANYL-D-ALANINE CARBOXYPEPTIDASE"/>
    <property type="match status" value="1"/>
</dbReference>
<sequence length="308" mass="34960">MQSPKYRFNQKDKKKWPIILAVIIGSLLLLTPVVWIGLHNWNLDNSLSALNFERKIDEPNPNAPEPTDSSVAKVDEGVEEPNQPQKPETPKEPLPPKEQEKTETPVKTPDEPKESPTPPVEKPANDEYIPNQKYPTTPTIVEGLIIANKHHPLPSDYNKGEDPKAREAFNQMAAAAKLDGFELVAFSTFRSFERQQALYNKYVEKDGQQAADQYSARPGYSEHQTGLAFDIGEKNFEQHWASVTFGNTPAGQWVANNAHKYGFILRYPLGKETITGYMHESWHFRYVGVVPATDMFTHKQTLEEYLDL</sequence>
<comment type="caution">
    <text evidence="4">The sequence shown here is derived from an EMBL/GenBank/DDBJ whole genome shotgun (WGS) entry which is preliminary data.</text>
</comment>
<accession>A0A9X3LFC0</accession>
<protein>
    <submittedName>
        <fullName evidence="4">D-alanyl-D-alanine carboxypeptidase family protein</fullName>
    </submittedName>
</protein>
<feature type="transmembrane region" description="Helical" evidence="2">
    <location>
        <begin position="16"/>
        <end position="38"/>
    </location>
</feature>
<dbReference type="InterPro" id="IPR009045">
    <property type="entry name" value="Zn_M74/Hedgehog-like"/>
</dbReference>
<dbReference type="RefSeq" id="WP_269925826.1">
    <property type="nucleotide sequence ID" value="NZ_JAMKBJ010000004.1"/>
</dbReference>
<dbReference type="InterPro" id="IPR052179">
    <property type="entry name" value="DD-CPase-like"/>
</dbReference>
<dbReference type="AlphaFoldDB" id="A0A9X3LFC0"/>
<evidence type="ECO:0000259" key="3">
    <source>
        <dbReference type="Pfam" id="PF02557"/>
    </source>
</evidence>
<dbReference type="PANTHER" id="PTHR34385:SF1">
    <property type="entry name" value="PEPTIDOGLYCAN L-ALANYL-D-GLUTAMATE ENDOPEPTIDASE CWLK"/>
    <property type="match status" value="1"/>
</dbReference>
<dbReference type="GO" id="GO:0006508">
    <property type="term" value="P:proteolysis"/>
    <property type="evidence" value="ECO:0007669"/>
    <property type="project" value="InterPro"/>
</dbReference>
<evidence type="ECO:0000256" key="1">
    <source>
        <dbReference type="SAM" id="MobiDB-lite"/>
    </source>
</evidence>
<dbReference type="GO" id="GO:0004180">
    <property type="term" value="F:carboxypeptidase activity"/>
    <property type="evidence" value="ECO:0007669"/>
    <property type="project" value="UniProtKB-KW"/>
</dbReference>